<organism evidence="2">
    <name type="scientific">viral metagenome</name>
    <dbReference type="NCBI Taxonomy" id="1070528"/>
    <lineage>
        <taxon>unclassified sequences</taxon>
        <taxon>metagenomes</taxon>
        <taxon>organismal metagenomes</taxon>
    </lineage>
</organism>
<evidence type="ECO:0000256" key="1">
    <source>
        <dbReference type="SAM" id="Phobius"/>
    </source>
</evidence>
<feature type="transmembrane region" description="Helical" evidence="1">
    <location>
        <begin position="12"/>
        <end position="33"/>
    </location>
</feature>
<protein>
    <recommendedName>
        <fullName evidence="3">VanZ-like domain-containing protein</fullName>
    </recommendedName>
</protein>
<proteinExistence type="predicted"/>
<evidence type="ECO:0008006" key="3">
    <source>
        <dbReference type="Google" id="ProtNLM"/>
    </source>
</evidence>
<accession>A0A6C0BPD1</accession>
<keyword evidence="1" id="KW-0812">Transmembrane</keyword>
<name>A0A6C0BPD1_9ZZZZ</name>
<keyword evidence="1" id="KW-0472">Membrane</keyword>
<evidence type="ECO:0000313" key="2">
    <source>
        <dbReference type="EMBL" id="QHS94285.1"/>
    </source>
</evidence>
<dbReference type="AlphaFoldDB" id="A0A6C0BPD1"/>
<sequence>MGLLLFDQYTYLHFASGIIAFFWGISLSNWMILHMLFELAENTKAGLYFINHFTFWPGGKPYKDSIMNIIGDNIGTLLGWLSARAVEKIANKYNLY</sequence>
<keyword evidence="1" id="KW-1133">Transmembrane helix</keyword>
<reference evidence="2" key="1">
    <citation type="journal article" date="2020" name="Nature">
        <title>Giant virus diversity and host interactions through global metagenomics.</title>
        <authorList>
            <person name="Schulz F."/>
            <person name="Roux S."/>
            <person name="Paez-Espino D."/>
            <person name="Jungbluth S."/>
            <person name="Walsh D.A."/>
            <person name="Denef V.J."/>
            <person name="McMahon K.D."/>
            <person name="Konstantinidis K.T."/>
            <person name="Eloe-Fadrosh E.A."/>
            <person name="Kyrpides N.C."/>
            <person name="Woyke T."/>
        </authorList>
    </citation>
    <scope>NUCLEOTIDE SEQUENCE</scope>
    <source>
        <strain evidence="2">GVMAG-M-3300018416-26</strain>
    </source>
</reference>
<dbReference type="EMBL" id="MN739219">
    <property type="protein sequence ID" value="QHS94285.1"/>
    <property type="molecule type" value="Genomic_DNA"/>
</dbReference>